<dbReference type="EMBL" id="JARAKH010000040">
    <property type="protein sequence ID" value="KAK8381485.1"/>
    <property type="molecule type" value="Genomic_DNA"/>
</dbReference>
<feature type="compositionally biased region" description="Gly residues" evidence="1">
    <location>
        <begin position="128"/>
        <end position="150"/>
    </location>
</feature>
<comment type="caution">
    <text evidence="2">The sequence shown here is derived from an EMBL/GenBank/DDBJ whole genome shotgun (WGS) entry which is preliminary data.</text>
</comment>
<sequence length="198" mass="20815">MSEQNGTDKAAPVKGQGAGRGSPAGPSGAVSARLPSFRAPRDLTLSASTTALVKPSLITRTRKTFSPNIPTRREKVDHSYETHAEKPTKKRDKNTKERGRGRGRAKEFIQTTGSLFGEGIGSSSQRRGFGGGFGGVGGGGGGGGGAGRGSEAGFVHKPVLNLETVNNIDQEHEDQKLKEILRDDFIDDPDDTIGTAWG</sequence>
<evidence type="ECO:0000313" key="2">
    <source>
        <dbReference type="EMBL" id="KAK8381485.1"/>
    </source>
</evidence>
<reference evidence="2 3" key="1">
    <citation type="submission" date="2023-03" db="EMBL/GenBank/DDBJ databases">
        <title>High-quality genome of Scylla paramamosain provides insights in environmental adaptation.</title>
        <authorList>
            <person name="Zhang L."/>
        </authorList>
    </citation>
    <scope>NUCLEOTIDE SEQUENCE [LARGE SCALE GENOMIC DNA]</scope>
    <source>
        <strain evidence="2">LZ_2023a</strain>
        <tissue evidence="2">Muscle</tissue>
    </source>
</reference>
<accession>A0AAW0T1H6</accession>
<keyword evidence="3" id="KW-1185">Reference proteome</keyword>
<dbReference type="Proteomes" id="UP001487740">
    <property type="component" value="Unassembled WGS sequence"/>
</dbReference>
<gene>
    <name evidence="2" type="ORF">O3P69_018513</name>
</gene>
<proteinExistence type="predicted"/>
<dbReference type="AlphaFoldDB" id="A0AAW0T1H6"/>
<organism evidence="2 3">
    <name type="scientific">Scylla paramamosain</name>
    <name type="common">Mud crab</name>
    <dbReference type="NCBI Taxonomy" id="85552"/>
    <lineage>
        <taxon>Eukaryota</taxon>
        <taxon>Metazoa</taxon>
        <taxon>Ecdysozoa</taxon>
        <taxon>Arthropoda</taxon>
        <taxon>Crustacea</taxon>
        <taxon>Multicrustacea</taxon>
        <taxon>Malacostraca</taxon>
        <taxon>Eumalacostraca</taxon>
        <taxon>Eucarida</taxon>
        <taxon>Decapoda</taxon>
        <taxon>Pleocyemata</taxon>
        <taxon>Brachyura</taxon>
        <taxon>Eubrachyura</taxon>
        <taxon>Portunoidea</taxon>
        <taxon>Portunidae</taxon>
        <taxon>Portuninae</taxon>
        <taxon>Scylla</taxon>
    </lineage>
</organism>
<protein>
    <submittedName>
        <fullName evidence="2">Uncharacterized protein</fullName>
    </submittedName>
</protein>
<feature type="region of interest" description="Disordered" evidence="1">
    <location>
        <begin position="1"/>
        <end position="152"/>
    </location>
</feature>
<feature type="compositionally biased region" description="Basic and acidic residues" evidence="1">
    <location>
        <begin position="71"/>
        <end position="87"/>
    </location>
</feature>
<evidence type="ECO:0000256" key="1">
    <source>
        <dbReference type="SAM" id="MobiDB-lite"/>
    </source>
</evidence>
<evidence type="ECO:0000313" key="3">
    <source>
        <dbReference type="Proteomes" id="UP001487740"/>
    </source>
</evidence>
<feature type="compositionally biased region" description="Low complexity" evidence="1">
    <location>
        <begin position="23"/>
        <end position="33"/>
    </location>
</feature>
<feature type="compositionally biased region" description="Basic and acidic residues" evidence="1">
    <location>
        <begin position="94"/>
        <end position="107"/>
    </location>
</feature>
<name>A0AAW0T1H6_SCYPA</name>